<dbReference type="GO" id="GO:0000981">
    <property type="term" value="F:DNA-binding transcription factor activity, RNA polymerase II-specific"/>
    <property type="evidence" value="ECO:0007669"/>
    <property type="project" value="InterPro"/>
</dbReference>
<keyword evidence="2" id="KW-0539">Nucleus</keyword>
<feature type="region of interest" description="Disordered" evidence="3">
    <location>
        <begin position="535"/>
        <end position="561"/>
    </location>
</feature>
<gene>
    <name evidence="5" type="ORF">B0T11DRAFT_234868</name>
</gene>
<dbReference type="EMBL" id="JAGPXD010000001">
    <property type="protein sequence ID" value="KAH7375327.1"/>
    <property type="molecule type" value="Genomic_DNA"/>
</dbReference>
<dbReference type="SUPFAM" id="SSF57701">
    <property type="entry name" value="Zn2/Cys6 DNA-binding domain"/>
    <property type="match status" value="1"/>
</dbReference>
<evidence type="ECO:0000256" key="1">
    <source>
        <dbReference type="ARBA" id="ARBA00022723"/>
    </source>
</evidence>
<feature type="compositionally biased region" description="Low complexity" evidence="3">
    <location>
        <begin position="536"/>
        <end position="561"/>
    </location>
</feature>
<dbReference type="GO" id="GO:0003677">
    <property type="term" value="F:DNA binding"/>
    <property type="evidence" value="ECO:0007669"/>
    <property type="project" value="InterPro"/>
</dbReference>
<keyword evidence="1" id="KW-0479">Metal-binding</keyword>
<organism evidence="5 6">
    <name type="scientific">Plectosphaerella cucumerina</name>
    <dbReference type="NCBI Taxonomy" id="40658"/>
    <lineage>
        <taxon>Eukaryota</taxon>
        <taxon>Fungi</taxon>
        <taxon>Dikarya</taxon>
        <taxon>Ascomycota</taxon>
        <taxon>Pezizomycotina</taxon>
        <taxon>Sordariomycetes</taxon>
        <taxon>Hypocreomycetidae</taxon>
        <taxon>Glomerellales</taxon>
        <taxon>Plectosphaerellaceae</taxon>
        <taxon>Plectosphaerella</taxon>
    </lineage>
</organism>
<dbReference type="PANTHER" id="PTHR47431:SF5">
    <property type="entry name" value="ZN(II)2CYS6 TRANSCRIPTION FACTOR (EUROFUNG)"/>
    <property type="match status" value="1"/>
</dbReference>
<dbReference type="AlphaFoldDB" id="A0A8K0TQ58"/>
<name>A0A8K0TQ58_9PEZI</name>
<reference evidence="5" key="1">
    <citation type="journal article" date="2021" name="Nat. Commun.">
        <title>Genetic determinants of endophytism in the Arabidopsis root mycobiome.</title>
        <authorList>
            <person name="Mesny F."/>
            <person name="Miyauchi S."/>
            <person name="Thiergart T."/>
            <person name="Pickel B."/>
            <person name="Atanasova L."/>
            <person name="Karlsson M."/>
            <person name="Huettel B."/>
            <person name="Barry K.W."/>
            <person name="Haridas S."/>
            <person name="Chen C."/>
            <person name="Bauer D."/>
            <person name="Andreopoulos W."/>
            <person name="Pangilinan J."/>
            <person name="LaButti K."/>
            <person name="Riley R."/>
            <person name="Lipzen A."/>
            <person name="Clum A."/>
            <person name="Drula E."/>
            <person name="Henrissat B."/>
            <person name="Kohler A."/>
            <person name="Grigoriev I.V."/>
            <person name="Martin F.M."/>
            <person name="Hacquard S."/>
        </authorList>
    </citation>
    <scope>NUCLEOTIDE SEQUENCE</scope>
    <source>
        <strain evidence="5">MPI-CAGE-AT-0016</strain>
    </source>
</reference>
<dbReference type="PANTHER" id="PTHR47431">
    <property type="entry name" value="ZN(II)2CYS6 TRANSCRIPTION FACTOR (EUROFUNG)-RELATED"/>
    <property type="match status" value="1"/>
</dbReference>
<feature type="domain" description="Zn(2)-C6 fungal-type" evidence="4">
    <location>
        <begin position="30"/>
        <end position="59"/>
    </location>
</feature>
<evidence type="ECO:0000259" key="4">
    <source>
        <dbReference type="PROSITE" id="PS50048"/>
    </source>
</evidence>
<evidence type="ECO:0000256" key="2">
    <source>
        <dbReference type="ARBA" id="ARBA00023242"/>
    </source>
</evidence>
<sequence>MTETAIATSIPAVTTAGHSKKFAAPPVKLACLACRASRTRCDGGNPCAGCRNRARDCVYKPSRRGGARVRRKQQVRTEHDDLEIDPFPQAALQEEVPQQHVDVTNYIDPGAGLKQLQDVFTDSDFIFDSLFMTDMQSNTTNTTGDSTSEASFGYQGSSIPVVRTYTNEQSILDAYYIFIHPYFPILPPPLHVPVDQSIPLLQTNTDGFETGFESSTPIGLAVSAVMALIPCASDPNPTSKESVLFRRKYAQYLAQSAIESIEMEDELPESSVEPPKALNGSPPANARMPFHLSLPVELESIVALDILSIYEYSQRGNLKKMQSRAGQALVAAMDLSLHCCQEEDAWSEARRRVWWMTYLCVSQAAVVNNVEPSFAAFVPSFTAPYPRLQCDTEAFSVLLQAQQAILAATRFVIKLKRVLAVNGDMTPIYHKMRELEAFLEPRSNEADSWVLSSSTISPVDPSEEVVARTLRCIARIKINSARIKCHRYCAFADVAVFTAKHCDLKSKCDSNGDGESQPSIGCSCTSLVGGPTPSPSASHGSVSPPLSSPSSGSSKSRSAFPFSSHQSAKTCLKAALSIAQSFDDLPYPNPYGQLCLPPCTLSPGSVIEAPRTMPSFACCAMQCAYALLMVLNKTLLLYPDSNGRGPMVETLIVQLQAGLESISRTLGNYATAFEALGGMRDQIRSVTEPSVAFI</sequence>
<dbReference type="Proteomes" id="UP000813385">
    <property type="component" value="Unassembled WGS sequence"/>
</dbReference>
<dbReference type="InterPro" id="IPR001138">
    <property type="entry name" value="Zn2Cys6_DnaBD"/>
</dbReference>
<dbReference type="InterPro" id="IPR036864">
    <property type="entry name" value="Zn2-C6_fun-type_DNA-bd_sf"/>
</dbReference>
<dbReference type="GO" id="GO:0008270">
    <property type="term" value="F:zinc ion binding"/>
    <property type="evidence" value="ECO:0007669"/>
    <property type="project" value="InterPro"/>
</dbReference>
<evidence type="ECO:0000256" key="3">
    <source>
        <dbReference type="SAM" id="MobiDB-lite"/>
    </source>
</evidence>
<accession>A0A8K0TQ58</accession>
<comment type="caution">
    <text evidence="5">The sequence shown here is derived from an EMBL/GenBank/DDBJ whole genome shotgun (WGS) entry which is preliminary data.</text>
</comment>
<evidence type="ECO:0000313" key="6">
    <source>
        <dbReference type="Proteomes" id="UP000813385"/>
    </source>
</evidence>
<evidence type="ECO:0000313" key="5">
    <source>
        <dbReference type="EMBL" id="KAH7375327.1"/>
    </source>
</evidence>
<dbReference type="Gene3D" id="4.10.240.10">
    <property type="entry name" value="Zn(2)-C6 fungal-type DNA-binding domain"/>
    <property type="match status" value="1"/>
</dbReference>
<dbReference type="OrthoDB" id="2123952at2759"/>
<dbReference type="PROSITE" id="PS00463">
    <property type="entry name" value="ZN2_CY6_FUNGAL_1"/>
    <property type="match status" value="1"/>
</dbReference>
<keyword evidence="6" id="KW-1185">Reference proteome</keyword>
<dbReference type="Pfam" id="PF04082">
    <property type="entry name" value="Fungal_trans"/>
    <property type="match status" value="1"/>
</dbReference>
<protein>
    <submittedName>
        <fullName evidence="5">C6 zinc finger domain-containing protein</fullName>
    </submittedName>
</protein>
<dbReference type="GO" id="GO:0006351">
    <property type="term" value="P:DNA-templated transcription"/>
    <property type="evidence" value="ECO:0007669"/>
    <property type="project" value="InterPro"/>
</dbReference>
<dbReference type="Pfam" id="PF00172">
    <property type="entry name" value="Zn_clus"/>
    <property type="match status" value="1"/>
</dbReference>
<dbReference type="CDD" id="cd00067">
    <property type="entry name" value="GAL4"/>
    <property type="match status" value="1"/>
</dbReference>
<dbReference type="InterPro" id="IPR007219">
    <property type="entry name" value="XnlR_reg_dom"/>
</dbReference>
<dbReference type="CDD" id="cd12148">
    <property type="entry name" value="fungal_TF_MHR"/>
    <property type="match status" value="1"/>
</dbReference>
<dbReference type="PROSITE" id="PS50048">
    <property type="entry name" value="ZN2_CY6_FUNGAL_2"/>
    <property type="match status" value="1"/>
</dbReference>
<dbReference type="SMART" id="SM00066">
    <property type="entry name" value="GAL4"/>
    <property type="match status" value="1"/>
</dbReference>
<proteinExistence type="predicted"/>